<dbReference type="InterPro" id="IPR052839">
    <property type="entry name" value="Mito_gene_expr_regulator"/>
</dbReference>
<evidence type="ECO:0000256" key="1">
    <source>
        <dbReference type="ARBA" id="ARBA00022723"/>
    </source>
</evidence>
<keyword evidence="2 4" id="KW-0863">Zinc-finger</keyword>
<keyword evidence="7" id="KW-1185">Reference proteome</keyword>
<evidence type="ECO:0000313" key="7">
    <source>
        <dbReference type="Proteomes" id="UP000431533"/>
    </source>
</evidence>
<dbReference type="Pfam" id="PF20179">
    <property type="entry name" value="MSS51_C"/>
    <property type="match status" value="1"/>
</dbReference>
<dbReference type="PANTHER" id="PTHR46920:SF1">
    <property type="entry name" value="PROTEIN MSS51 HOMOLOG, MITOCHONDRIAL-RELATED"/>
    <property type="match status" value="1"/>
</dbReference>
<dbReference type="GeneID" id="41983417"/>
<dbReference type="InterPro" id="IPR002893">
    <property type="entry name" value="Znf_MYND"/>
</dbReference>
<dbReference type="Pfam" id="PF01753">
    <property type="entry name" value="zf-MYND"/>
    <property type="match status" value="1"/>
</dbReference>
<evidence type="ECO:0000259" key="5">
    <source>
        <dbReference type="PROSITE" id="PS50865"/>
    </source>
</evidence>
<dbReference type="PANTHER" id="PTHR46920">
    <property type="match status" value="1"/>
</dbReference>
<keyword evidence="1" id="KW-0479">Metal-binding</keyword>
<organism evidence="6 7">
    <name type="scientific">Lachnellula hyalina</name>
    <dbReference type="NCBI Taxonomy" id="1316788"/>
    <lineage>
        <taxon>Eukaryota</taxon>
        <taxon>Fungi</taxon>
        <taxon>Dikarya</taxon>
        <taxon>Ascomycota</taxon>
        <taxon>Pezizomycotina</taxon>
        <taxon>Leotiomycetes</taxon>
        <taxon>Helotiales</taxon>
        <taxon>Lachnaceae</taxon>
        <taxon>Lachnellula</taxon>
    </lineage>
</organism>
<dbReference type="PROSITE" id="PS50865">
    <property type="entry name" value="ZF_MYND_2"/>
    <property type="match status" value="1"/>
</dbReference>
<comment type="caution">
    <text evidence="6">The sequence shown here is derived from an EMBL/GenBank/DDBJ whole genome shotgun (WGS) entry which is preliminary data.</text>
</comment>
<reference evidence="6 7" key="1">
    <citation type="submission" date="2018-05" db="EMBL/GenBank/DDBJ databases">
        <title>Genome sequencing and assembly of the regulated plant pathogen Lachnellula willkommii and related sister species for the development of diagnostic species identification markers.</title>
        <authorList>
            <person name="Giroux E."/>
            <person name="Bilodeau G."/>
        </authorList>
    </citation>
    <scope>NUCLEOTIDE SEQUENCE [LARGE SCALE GENOMIC DNA]</scope>
    <source>
        <strain evidence="6 7">CBS 185.66</strain>
    </source>
</reference>
<evidence type="ECO:0000256" key="4">
    <source>
        <dbReference type="PROSITE-ProRule" id="PRU00134"/>
    </source>
</evidence>
<proteinExistence type="predicted"/>
<keyword evidence="3" id="KW-0862">Zinc</keyword>
<dbReference type="GO" id="GO:0008270">
    <property type="term" value="F:zinc ion binding"/>
    <property type="evidence" value="ECO:0007669"/>
    <property type="project" value="UniProtKB-KW"/>
</dbReference>
<sequence>MDHEDKRNGGPTTDFRTPILAIRHAICFTCLQSFPNLKKCVACKRVSYCSPKCQKIDWQRDHKKTCKILAESNKRRAETRRTSRFWEQYRAEKWQDIAAFRAQNPNYTESQQRLLSYEPYCRHCYRSAPQLESKNQLRPCQTCHIAAFCADCPQEHPTSECKTFQTIRQDETFAIQHYQRTQKDFEVICTERPRETYLPLSTAIGWHDYFTRISDKGEFLSEVTSEMQPSTDDPMAVKLAGLMRLASGTSSMALTILAALEAVFPDISTRTTMKLHFIGAASPELNGLMVFEELLHLLPSLKDLELTLVGFELPELTEDTAMQLECCPDCTAASRTRILRLWKGGYHDYVKEDGYQKPDLAVAFHTGFSQEMGEAWLPTVQYLAAAQHPTLFTTYNEKEMEEEMAILDRFGANFLQRGEINKWKGVCPMLEVMEEKEGTFYFMHQYRYLVAAKTPDQ</sequence>
<dbReference type="AlphaFoldDB" id="A0A8H8R4A5"/>
<dbReference type="Proteomes" id="UP000431533">
    <property type="component" value="Unassembled WGS sequence"/>
</dbReference>
<evidence type="ECO:0000256" key="2">
    <source>
        <dbReference type="ARBA" id="ARBA00022771"/>
    </source>
</evidence>
<protein>
    <submittedName>
        <fullName evidence="6">Putative MSS51-like protein, mitochondrial</fullName>
    </submittedName>
</protein>
<name>A0A8H8R4A5_9HELO</name>
<gene>
    <name evidence="6" type="primary">MSS51_0</name>
    <name evidence="6" type="ORF">LHYA1_G003219</name>
</gene>
<evidence type="ECO:0000313" key="6">
    <source>
        <dbReference type="EMBL" id="TVY27455.1"/>
    </source>
</evidence>
<dbReference type="RefSeq" id="XP_031006243.1">
    <property type="nucleotide sequence ID" value="XM_031148193.1"/>
</dbReference>
<dbReference type="OrthoDB" id="432970at2759"/>
<evidence type="ECO:0000256" key="3">
    <source>
        <dbReference type="ARBA" id="ARBA00022833"/>
    </source>
</evidence>
<feature type="domain" description="MYND-type" evidence="5">
    <location>
        <begin position="27"/>
        <end position="66"/>
    </location>
</feature>
<dbReference type="InterPro" id="IPR046824">
    <property type="entry name" value="Mss51-like_C"/>
</dbReference>
<dbReference type="SUPFAM" id="SSF144232">
    <property type="entry name" value="HIT/MYND zinc finger-like"/>
    <property type="match status" value="1"/>
</dbReference>
<dbReference type="EMBL" id="QGMH01000048">
    <property type="protein sequence ID" value="TVY27455.1"/>
    <property type="molecule type" value="Genomic_DNA"/>
</dbReference>
<accession>A0A8H8R4A5</accession>
<dbReference type="Gene3D" id="6.10.140.2220">
    <property type="match status" value="1"/>
</dbReference>